<dbReference type="InterPro" id="IPR036522">
    <property type="entry name" value="MoaC_sf"/>
</dbReference>
<proteinExistence type="predicted"/>
<evidence type="ECO:0000313" key="9">
    <source>
        <dbReference type="Proteomes" id="UP000059542"/>
    </source>
</evidence>
<dbReference type="Pfam" id="PF01967">
    <property type="entry name" value="MoaC"/>
    <property type="match status" value="1"/>
</dbReference>
<dbReference type="RefSeq" id="WP_068191324.1">
    <property type="nucleotide sequence ID" value="NZ_CP013909.1"/>
</dbReference>
<dbReference type="PANTHER" id="PTHR22960">
    <property type="entry name" value="MOLYBDOPTERIN COFACTOR SYNTHESIS PROTEIN A"/>
    <property type="match status" value="1"/>
</dbReference>
<dbReference type="EMBL" id="CP013909">
    <property type="protein sequence ID" value="ALW84834.1"/>
    <property type="molecule type" value="Genomic_DNA"/>
</dbReference>
<dbReference type="PANTHER" id="PTHR22960:SF0">
    <property type="entry name" value="MOLYBDENUM COFACTOR BIOSYNTHESIS PROTEIN 1"/>
    <property type="match status" value="1"/>
</dbReference>
<dbReference type="NCBIfam" id="TIGR00581">
    <property type="entry name" value="moaC"/>
    <property type="match status" value="1"/>
</dbReference>
<dbReference type="CDD" id="cd01420">
    <property type="entry name" value="MoaC_PE"/>
    <property type="match status" value="1"/>
</dbReference>
<dbReference type="GO" id="GO:0006777">
    <property type="term" value="P:Mo-molybdopterin cofactor biosynthetic process"/>
    <property type="evidence" value="ECO:0007669"/>
    <property type="project" value="UniProtKB-KW"/>
</dbReference>
<sequence>MLTKNFTHVNAANQPTMVDVGAKAPTRRVARARCRVVLGAELLSRVQAGEMPSHKGPVLHTAILAGIMGAKRTSELIPLCHPLGLDDCKVTIEADGPDALRVECTAVVTGRTGVEMEALTGATVAALTIYDMCKAFSHDITIDSVQLVEKTGGKRDFHRAENL</sequence>
<dbReference type="NCBIfam" id="NF006870">
    <property type="entry name" value="PRK09364.1"/>
    <property type="match status" value="1"/>
</dbReference>
<dbReference type="EC" id="4.6.1.17" evidence="3"/>
<dbReference type="UniPathway" id="UPA00344"/>
<evidence type="ECO:0000313" key="8">
    <source>
        <dbReference type="EMBL" id="ALW84834.1"/>
    </source>
</evidence>
<evidence type="ECO:0000256" key="4">
    <source>
        <dbReference type="ARBA" id="ARBA00023150"/>
    </source>
</evidence>
<dbReference type="Gene3D" id="3.30.70.640">
    <property type="entry name" value="Molybdopterin cofactor biosynthesis C (MoaC) domain"/>
    <property type="match status" value="1"/>
</dbReference>
<dbReference type="Proteomes" id="UP000059542">
    <property type="component" value="Chromosome"/>
</dbReference>
<dbReference type="InterPro" id="IPR047594">
    <property type="entry name" value="MoaC_bact/euk"/>
</dbReference>
<evidence type="ECO:0000259" key="7">
    <source>
        <dbReference type="Pfam" id="PF01967"/>
    </source>
</evidence>
<name>A0A0U4C1D0_9BACT</name>
<feature type="domain" description="Molybdopterin cofactor biosynthesis C (MoaC)" evidence="7">
    <location>
        <begin position="17"/>
        <end position="153"/>
    </location>
</feature>
<dbReference type="STRING" id="1411621.AUC43_06870"/>
<evidence type="ECO:0000256" key="5">
    <source>
        <dbReference type="ARBA" id="ARBA00023239"/>
    </source>
</evidence>
<gene>
    <name evidence="8" type="ORF">AUC43_06870</name>
</gene>
<comment type="pathway">
    <text evidence="2">Cofactor biosynthesis; molybdopterin biosynthesis.</text>
</comment>
<dbReference type="InterPro" id="IPR023045">
    <property type="entry name" value="MoaC"/>
</dbReference>
<dbReference type="AlphaFoldDB" id="A0A0U4C1D0"/>
<dbReference type="GO" id="GO:0061798">
    <property type="term" value="F:GTP 3',8'-cyclase activity"/>
    <property type="evidence" value="ECO:0007669"/>
    <property type="project" value="TreeGrafter"/>
</dbReference>
<dbReference type="SUPFAM" id="SSF55040">
    <property type="entry name" value="Molybdenum cofactor biosynthesis protein C, MoaC"/>
    <property type="match status" value="1"/>
</dbReference>
<reference evidence="8 9" key="1">
    <citation type="submission" date="2015-12" db="EMBL/GenBank/DDBJ databases">
        <authorList>
            <person name="Shamseldin A."/>
            <person name="Moawad H."/>
            <person name="Abd El-Rahim W.M."/>
            <person name="Sadowsky M.J."/>
        </authorList>
    </citation>
    <scope>NUCLEOTIDE SEQUENCE [LARGE SCALE GENOMIC DNA]</scope>
    <source>
        <strain evidence="8 9">DG5B</strain>
    </source>
</reference>
<protein>
    <recommendedName>
        <fullName evidence="3">cyclic pyranopterin monophosphate synthase</fullName>
        <ecNumber evidence="3">4.6.1.17</ecNumber>
    </recommendedName>
</protein>
<keyword evidence="5" id="KW-0456">Lyase</keyword>
<dbReference type="OrthoDB" id="9794429at2"/>
<evidence type="ECO:0000256" key="1">
    <source>
        <dbReference type="ARBA" id="ARBA00001637"/>
    </source>
</evidence>
<dbReference type="KEGG" id="hyg:AUC43_06870"/>
<keyword evidence="4" id="KW-0501">Molybdenum cofactor biosynthesis</keyword>
<evidence type="ECO:0000256" key="2">
    <source>
        <dbReference type="ARBA" id="ARBA00005046"/>
    </source>
</evidence>
<keyword evidence="9" id="KW-1185">Reference proteome</keyword>
<evidence type="ECO:0000256" key="3">
    <source>
        <dbReference type="ARBA" id="ARBA00012575"/>
    </source>
</evidence>
<dbReference type="InterPro" id="IPR050105">
    <property type="entry name" value="MoCo_biosynth_MoaA/MoaC"/>
</dbReference>
<evidence type="ECO:0000256" key="6">
    <source>
        <dbReference type="ARBA" id="ARBA00055087"/>
    </source>
</evidence>
<comment type="catalytic activity">
    <reaction evidence="1">
        <text>(8S)-3',8-cyclo-7,8-dihydroguanosine 5'-triphosphate = cyclic pyranopterin phosphate + diphosphate</text>
        <dbReference type="Rhea" id="RHEA:49580"/>
        <dbReference type="ChEBI" id="CHEBI:33019"/>
        <dbReference type="ChEBI" id="CHEBI:59648"/>
        <dbReference type="ChEBI" id="CHEBI:131766"/>
        <dbReference type="EC" id="4.6.1.17"/>
    </reaction>
</comment>
<organism evidence="8 9">
    <name type="scientific">Hymenobacter sedentarius</name>
    <dbReference type="NCBI Taxonomy" id="1411621"/>
    <lineage>
        <taxon>Bacteria</taxon>
        <taxon>Pseudomonadati</taxon>
        <taxon>Bacteroidota</taxon>
        <taxon>Cytophagia</taxon>
        <taxon>Cytophagales</taxon>
        <taxon>Hymenobacteraceae</taxon>
        <taxon>Hymenobacter</taxon>
    </lineage>
</organism>
<accession>A0A0U4C1D0</accession>
<comment type="function">
    <text evidence="6">Catalyzes the conversion of (8S)-3',8-cyclo-7,8-dihydroguanosine 5'-triphosphate to cyclic pyranopterin monophosphate (cPMP).</text>
</comment>
<dbReference type="InterPro" id="IPR002820">
    <property type="entry name" value="Mopterin_CF_biosynth-C_dom"/>
</dbReference>
<dbReference type="GO" id="GO:0061799">
    <property type="term" value="F:cyclic pyranopterin monophosphate synthase activity"/>
    <property type="evidence" value="ECO:0007669"/>
    <property type="project" value="UniProtKB-EC"/>
</dbReference>